<feature type="transmembrane region" description="Helical" evidence="2">
    <location>
        <begin position="172"/>
        <end position="192"/>
    </location>
</feature>
<keyword evidence="2" id="KW-0472">Membrane</keyword>
<dbReference type="EMBL" id="WVTB01000050">
    <property type="protein sequence ID" value="KAF3804373.1"/>
    <property type="molecule type" value="Genomic_DNA"/>
</dbReference>
<keyword evidence="4" id="KW-1185">Reference proteome</keyword>
<evidence type="ECO:0000313" key="3">
    <source>
        <dbReference type="EMBL" id="KAF3804373.1"/>
    </source>
</evidence>
<feature type="transmembrane region" description="Helical" evidence="2">
    <location>
        <begin position="111"/>
        <end position="131"/>
    </location>
</feature>
<dbReference type="Proteomes" id="UP000613401">
    <property type="component" value="Unassembled WGS sequence"/>
</dbReference>
<feature type="transmembrane region" description="Helical" evidence="2">
    <location>
        <begin position="564"/>
        <end position="589"/>
    </location>
</feature>
<feature type="region of interest" description="Disordered" evidence="1">
    <location>
        <begin position="1"/>
        <end position="56"/>
    </location>
</feature>
<evidence type="ECO:0000313" key="4">
    <source>
        <dbReference type="Proteomes" id="UP000613401"/>
    </source>
</evidence>
<gene>
    <name evidence="3" type="ORF">GCG54_00000726</name>
</gene>
<evidence type="ECO:0000256" key="2">
    <source>
        <dbReference type="SAM" id="Phobius"/>
    </source>
</evidence>
<protein>
    <submittedName>
        <fullName evidence="3">Uncharacterized protein</fullName>
    </submittedName>
</protein>
<sequence>MAYLSQDSDLPRESSLNRQGTDTAPSILDDHQNDPTGSLISKDSSDKRTQIADAEDARGLRRRDSASTVHQFLLDALLIMPSICFIIYGMMALQNNGRPINEDPVPALLMAATYSPTIFPIAFAAVAANLLKAAAGWKMERGVTVLSLEYLLSCRSVFSAVTTPLSLRRANILMPFLVALWAMSPLGGQAALRIMGMIPSQISESQPFEYLEFMSVFPHSGPLGSSGSSLMPSIQGTFISALSSPEEVKTGPRDAFGNVKIPMLEHYPQTTTADADGWYSTSPNGSDTIWSAIMGIPVATKGGFSQGQNYSFAINTSYMTAHCSLHRVQAVDFKSWYNYMYKTGIYNTGRVLMIRSAEARTMFSKTPMDLILEAWYYPNETVTNATCVLTTMHAEVDVACQGSLCGARRIRRIEKPENMTVRTVLDGIAGEGTDKYVPLGVFNAFMETFIRITQTPWEAKGAGMNKPFPSPLETYFTHPNAPFSAPGIGNWNGTDIYEVGDAVFSQRLSQLLNTFWLSSVASLNISGNFNFQTHRMLLGVENTIVQNVTGTKTPDQLVMRVNGLWISILFIASAVMLASGVAASVFGCLRRGPDVLDRATFFLRDSPHVNLAQQSSLEDGISQVKRTKSLRVCVGDIRPTEETGYVAFGTVGEAMPLSWQEKERRYA</sequence>
<dbReference type="RefSeq" id="XP_045263532.1">
    <property type="nucleotide sequence ID" value="XM_045400859.1"/>
</dbReference>
<proteinExistence type="predicted"/>
<reference evidence="3" key="1">
    <citation type="journal article" date="2020" name="Phytopathology">
        <title>Genome sequence and comparative analysis of Colletotrichum gloeosporioides isolated from Liriodendron leaves.</title>
        <authorList>
            <person name="Fu F.F."/>
            <person name="Hao Z."/>
            <person name="Wang P."/>
            <person name="Lu Y."/>
            <person name="Xue L.J."/>
            <person name="Wei G."/>
            <person name="Tian Y."/>
            <person name="Baishi H."/>
            <person name="Xu H."/>
            <person name="Shi J."/>
            <person name="Cheng T."/>
            <person name="Wang G."/>
            <person name="Yi Y."/>
            <person name="Chen J."/>
        </authorList>
    </citation>
    <scope>NUCLEOTIDE SEQUENCE</scope>
    <source>
        <strain evidence="3">Lc1</strain>
    </source>
</reference>
<feature type="compositionally biased region" description="Polar residues" evidence="1">
    <location>
        <begin position="1"/>
        <end position="24"/>
    </location>
</feature>
<organism evidence="3 4">
    <name type="scientific">Colletotrichum gloeosporioides</name>
    <name type="common">Anthracnose fungus</name>
    <name type="synonym">Glomerella cingulata</name>
    <dbReference type="NCBI Taxonomy" id="474922"/>
    <lineage>
        <taxon>Eukaryota</taxon>
        <taxon>Fungi</taxon>
        <taxon>Dikarya</taxon>
        <taxon>Ascomycota</taxon>
        <taxon>Pezizomycotina</taxon>
        <taxon>Sordariomycetes</taxon>
        <taxon>Hypocreomycetidae</taxon>
        <taxon>Glomerellales</taxon>
        <taxon>Glomerellaceae</taxon>
        <taxon>Colletotrichum</taxon>
        <taxon>Colletotrichum gloeosporioides species complex</taxon>
    </lineage>
</organism>
<feature type="transmembrane region" description="Helical" evidence="2">
    <location>
        <begin position="72"/>
        <end position="91"/>
    </location>
</feature>
<accession>A0A8H4CI21</accession>
<feature type="compositionally biased region" description="Basic and acidic residues" evidence="1">
    <location>
        <begin position="43"/>
        <end position="56"/>
    </location>
</feature>
<name>A0A8H4CI21_COLGL</name>
<keyword evidence="2" id="KW-1133">Transmembrane helix</keyword>
<evidence type="ECO:0000256" key="1">
    <source>
        <dbReference type="SAM" id="MobiDB-lite"/>
    </source>
</evidence>
<dbReference type="GeneID" id="69007898"/>
<reference evidence="3" key="2">
    <citation type="submission" date="2020-03" db="EMBL/GenBank/DDBJ databases">
        <authorList>
            <person name="Fu F.-F."/>
            <person name="Chen J."/>
        </authorList>
    </citation>
    <scope>NUCLEOTIDE SEQUENCE</scope>
    <source>
        <strain evidence="3">Lc1</strain>
    </source>
</reference>
<dbReference type="AlphaFoldDB" id="A0A8H4CI21"/>
<comment type="caution">
    <text evidence="3">The sequence shown here is derived from an EMBL/GenBank/DDBJ whole genome shotgun (WGS) entry which is preliminary data.</text>
</comment>
<keyword evidence="2" id="KW-0812">Transmembrane</keyword>